<dbReference type="PANTHER" id="PTHR47870">
    <property type="entry name" value="CYTOCHROME C-TYPE BIOGENESIS PROTEIN CCMH"/>
    <property type="match status" value="1"/>
</dbReference>
<dbReference type="Proteomes" id="UP000235803">
    <property type="component" value="Unassembled WGS sequence"/>
</dbReference>
<keyword evidence="2" id="KW-0677">Repeat</keyword>
<evidence type="ECO:0000256" key="5">
    <source>
        <dbReference type="SAM" id="Phobius"/>
    </source>
</evidence>
<organism evidence="7 8">
    <name type="scientific">Billgrantia endophytica</name>
    <dbReference type="NCBI Taxonomy" id="2033802"/>
    <lineage>
        <taxon>Bacteria</taxon>
        <taxon>Pseudomonadati</taxon>
        <taxon>Pseudomonadota</taxon>
        <taxon>Gammaproteobacteria</taxon>
        <taxon>Oceanospirillales</taxon>
        <taxon>Halomonadaceae</taxon>
        <taxon>Billgrantia</taxon>
    </lineage>
</organism>
<dbReference type="GO" id="GO:0017004">
    <property type="term" value="P:cytochrome complex assembly"/>
    <property type="evidence" value="ECO:0007669"/>
    <property type="project" value="UniProtKB-KW"/>
</dbReference>
<evidence type="ECO:0000256" key="3">
    <source>
        <dbReference type="ARBA" id="ARBA00022748"/>
    </source>
</evidence>
<dbReference type="InterPro" id="IPR051263">
    <property type="entry name" value="C-type_cytochrome_biogenesis"/>
</dbReference>
<reference evidence="7 8" key="1">
    <citation type="submission" date="2018-01" db="EMBL/GenBank/DDBJ databases">
        <title>Halomonas endophytica sp. nov., isolated from storage liquid in the stems of Populus euphratica.</title>
        <authorList>
            <person name="Chen C."/>
        </authorList>
    </citation>
    <scope>NUCLEOTIDE SEQUENCE [LARGE SCALE GENOMIC DNA]</scope>
    <source>
        <strain evidence="7 8">MC28</strain>
    </source>
</reference>
<keyword evidence="3" id="KW-0201">Cytochrome c-type biogenesis</keyword>
<feature type="transmembrane region" description="Helical" evidence="5">
    <location>
        <begin position="103"/>
        <end position="126"/>
    </location>
</feature>
<keyword evidence="8" id="KW-1185">Reference proteome</keyword>
<dbReference type="InterPro" id="IPR056413">
    <property type="entry name" value="TPR_CcmH_CycH"/>
</dbReference>
<keyword evidence="4" id="KW-0802">TPR repeat</keyword>
<evidence type="ECO:0000313" key="7">
    <source>
        <dbReference type="EMBL" id="PMR74613.1"/>
    </source>
</evidence>
<name>A0A2N7U2H3_9GAMM</name>
<accession>A0A2N7U2H3</accession>
<evidence type="ECO:0000256" key="2">
    <source>
        <dbReference type="ARBA" id="ARBA00022737"/>
    </source>
</evidence>
<keyword evidence="5" id="KW-0472">Membrane</keyword>
<gene>
    <name evidence="7" type="primary">ccmI</name>
    <name evidence="7" type="ORF">C1H69_12165</name>
</gene>
<dbReference type="AlphaFoldDB" id="A0A2N7U2H3"/>
<dbReference type="GO" id="GO:0030313">
    <property type="term" value="C:cell envelope"/>
    <property type="evidence" value="ECO:0007669"/>
    <property type="project" value="UniProtKB-SubCell"/>
</dbReference>
<dbReference type="OrthoDB" id="9776053at2"/>
<dbReference type="InterPro" id="IPR017560">
    <property type="entry name" value="Cyt_c_biogenesis_CcmI"/>
</dbReference>
<dbReference type="PANTHER" id="PTHR47870:SF1">
    <property type="entry name" value="CYTOCHROME C-TYPE BIOGENESIS PROTEIN CCMH"/>
    <property type="match status" value="1"/>
</dbReference>
<dbReference type="NCBIfam" id="TIGR03142">
    <property type="entry name" value="cytochro_ccmI"/>
    <property type="match status" value="1"/>
</dbReference>
<dbReference type="RefSeq" id="WP_102653678.1">
    <property type="nucleotide sequence ID" value="NZ_PNRF01000027.1"/>
</dbReference>
<feature type="transmembrane region" description="Helical" evidence="5">
    <location>
        <begin position="6"/>
        <end position="25"/>
    </location>
</feature>
<sequence>MNGMFLMLALTLCVAALAFVVYPLLREPRQQRVHFRRAINLAVHRDRVRELDQDLATGTLTQSQYDSALADLERELLDSGAIEPDEAVASPTRPERGRGPQRVAGMAVFVSVAVLPFMAMGIYLSVGHAEDVFATRLPPGESQTAATAPPASEASMRRQFEMLSRQLQGRLAQNPGELEDWVLLGRTLVFLDDLAAAERAFREAMAHGGERAPDLLTRYADVLAERQGSMGGEPAILIERALAIDPDHAQGLWMAGSLAFEEADLGAARRHWERLLGVLPADSPEAGVIRGNLSQVEQAAAEG</sequence>
<dbReference type="InterPro" id="IPR011990">
    <property type="entry name" value="TPR-like_helical_dom_sf"/>
</dbReference>
<evidence type="ECO:0000256" key="4">
    <source>
        <dbReference type="ARBA" id="ARBA00022803"/>
    </source>
</evidence>
<dbReference type="Pfam" id="PF23914">
    <property type="entry name" value="TPR_CcmH_CycH"/>
    <property type="match status" value="1"/>
</dbReference>
<evidence type="ECO:0000313" key="8">
    <source>
        <dbReference type="Proteomes" id="UP000235803"/>
    </source>
</evidence>
<protein>
    <submittedName>
        <fullName evidence="7">C-type cytochrome biogenesis protein CcmI</fullName>
    </submittedName>
</protein>
<evidence type="ECO:0000259" key="6">
    <source>
        <dbReference type="Pfam" id="PF23914"/>
    </source>
</evidence>
<comment type="caution">
    <text evidence="7">The sequence shown here is derived from an EMBL/GenBank/DDBJ whole genome shotgun (WGS) entry which is preliminary data.</text>
</comment>
<dbReference type="EMBL" id="PNRF01000027">
    <property type="protein sequence ID" value="PMR74613.1"/>
    <property type="molecule type" value="Genomic_DNA"/>
</dbReference>
<keyword evidence="5" id="KW-1133">Transmembrane helix</keyword>
<proteinExistence type="predicted"/>
<feature type="domain" description="Cytochrome c-type biogenesis protein H TPR" evidence="6">
    <location>
        <begin position="158"/>
        <end position="285"/>
    </location>
</feature>
<keyword evidence="5" id="KW-0812">Transmembrane</keyword>
<dbReference type="Gene3D" id="1.25.40.10">
    <property type="entry name" value="Tetratricopeptide repeat domain"/>
    <property type="match status" value="1"/>
</dbReference>
<dbReference type="SUPFAM" id="SSF48452">
    <property type="entry name" value="TPR-like"/>
    <property type="match status" value="1"/>
</dbReference>
<evidence type="ECO:0000256" key="1">
    <source>
        <dbReference type="ARBA" id="ARBA00004196"/>
    </source>
</evidence>
<comment type="subcellular location">
    <subcellularLocation>
        <location evidence="1">Cell envelope</location>
    </subcellularLocation>
</comment>